<dbReference type="Pfam" id="PF00384">
    <property type="entry name" value="Molybdopterin"/>
    <property type="match status" value="1"/>
</dbReference>
<dbReference type="CDD" id="cd02791">
    <property type="entry name" value="MopB_CT_Nitrate-R-NapA-like"/>
    <property type="match status" value="1"/>
</dbReference>
<dbReference type="RefSeq" id="WP_101532266.1">
    <property type="nucleotide sequence ID" value="NZ_PKUQ01000001.1"/>
</dbReference>
<keyword evidence="13" id="KW-1185">Reference proteome</keyword>
<dbReference type="InterPro" id="IPR041957">
    <property type="entry name" value="CT_Nitrate-R-NapA-like"/>
</dbReference>
<evidence type="ECO:0000256" key="2">
    <source>
        <dbReference type="ARBA" id="ARBA00001966"/>
    </source>
</evidence>
<dbReference type="GO" id="GO:0046872">
    <property type="term" value="F:metal ion binding"/>
    <property type="evidence" value="ECO:0007669"/>
    <property type="project" value="UniProtKB-KW"/>
</dbReference>
<dbReference type="GO" id="GO:0045333">
    <property type="term" value="P:cellular respiration"/>
    <property type="evidence" value="ECO:0007669"/>
    <property type="project" value="UniProtKB-ARBA"/>
</dbReference>
<comment type="caution">
    <text evidence="12">The sequence shown here is derived from an EMBL/GenBank/DDBJ whole genome shotgun (WGS) entry which is preliminary data.</text>
</comment>
<dbReference type="InterPro" id="IPR006655">
    <property type="entry name" value="Mopterin_OxRdtase_prok_CS"/>
</dbReference>
<dbReference type="PANTHER" id="PTHR43105">
    <property type="entry name" value="RESPIRATORY NITRATE REDUCTASE"/>
    <property type="match status" value="1"/>
</dbReference>
<sequence>MQNRPKQNDEIRTTCPYCGVGCGVLARKKTDNSIVVRGDPEHPANFGRLCSKGSALGETTGYEGRLLTPSIYGERTDWDTALDLVASKFSEAIAEYGPESVAIYAAGQILTEDYYVANKWMKGFVGASNIDTNSRLCMASSVAGHRRAFGTDTVPGIYEDLEKADLITLVGSNLAWCHPVLYQRIAAAKQARPEMKVVLIDPRRTMTADICDLYLPIEPNGDVALFNGLLDHLSLHDGLNADYIEQHTSGFSDALTSAIDGSSPSKVAELTGLTQSELATFYDLFLTTEKAVTIYSQGVNQSCVGTDKVNSIINCHLATGRIGREGMGPFSVTGQPNAMGGREVGGLANLLASHMELEREDHRALVSEFWSAPNLTKKPGLKAVDLFKAVREGNIKALWIMSTNPVVSMPEADKVAEAIQACPFVVVSEVQAKTDTSQYGHVLLPAADWGEKDGTVTNSERRISRQRPFREPMGESKPDWWHICEVARRMGFADAFQYETTAEIFAEYAALSAYGNAGDRDFDIGALAGIEKPAYDALEPFQWPRKVGAEPSQTRFFANGGFYTADRKGRFVAVHSEAPSDRTDARPMLLNTGRLRDQWHTMTRTGKSPRLAQHIAEPFVEINPKDALVLGIREAELVSVRSDHGDVLLRALITHRVKKGQVFAPFHWNEQYASNARVDTLVRAVTDPFSGQPASKSTAVSVHFARMQQFAFAIVREKPDHIDAEYWALARVPDGWQVELAFETMKPDLAHFAHNLFGLTQSADWLEYEDAKSGQHRHACFQKGQLVGILFVGTRPVAASRSWAAGLLSTCFDEAKKRHLVIAGRAGQDQPDPGAIVCSCFSVGFNQIQSAVVKGCSSVKAIGDCLNAGTNCGSCKSEIQQAIDQTTREAAE</sequence>
<gene>
    <name evidence="12" type="ORF">C0081_02875</name>
</gene>
<dbReference type="GO" id="GO:0016491">
    <property type="term" value="F:oxidoreductase activity"/>
    <property type="evidence" value="ECO:0007669"/>
    <property type="project" value="UniProtKB-KW"/>
</dbReference>
<dbReference type="Gene3D" id="2.40.40.20">
    <property type="match status" value="1"/>
</dbReference>
<keyword evidence="4" id="KW-0004">4Fe-4S</keyword>
<dbReference type="InterPro" id="IPR006963">
    <property type="entry name" value="Mopterin_OxRdtase_4Fe-4S_dom"/>
</dbReference>
<dbReference type="Gene3D" id="1.10.10.1100">
    <property type="entry name" value="BFD-like [2Fe-2S]-binding domain"/>
    <property type="match status" value="1"/>
</dbReference>
<feature type="domain" description="4Fe-4S Mo/W bis-MGD-type" evidence="11">
    <location>
        <begin position="8"/>
        <end position="64"/>
    </location>
</feature>
<evidence type="ECO:0000313" key="12">
    <source>
        <dbReference type="EMBL" id="PLW79184.1"/>
    </source>
</evidence>
<reference evidence="12 13" key="1">
    <citation type="submission" date="2018-01" db="EMBL/GenBank/DDBJ databases">
        <title>The draft genome sequence of Cohaesibacter sp. H1304.</title>
        <authorList>
            <person name="Wang N.-N."/>
            <person name="Du Z.-J."/>
        </authorList>
    </citation>
    <scope>NUCLEOTIDE SEQUENCE [LARGE SCALE GENOMIC DNA]</scope>
    <source>
        <strain evidence="12 13">H1304</strain>
    </source>
</reference>
<dbReference type="PROSITE" id="PS00932">
    <property type="entry name" value="MOLYBDOPTERIN_PROK_3"/>
    <property type="match status" value="1"/>
</dbReference>
<dbReference type="InterPro" id="IPR006656">
    <property type="entry name" value="Mopterin_OxRdtase"/>
</dbReference>
<keyword evidence="10" id="KW-0534">Nitrate assimilation</keyword>
<dbReference type="AlphaFoldDB" id="A0A2N5XXE4"/>
<dbReference type="Pfam" id="PF01568">
    <property type="entry name" value="Molydop_binding"/>
    <property type="match status" value="1"/>
</dbReference>
<dbReference type="GO" id="GO:0042128">
    <property type="term" value="P:nitrate assimilation"/>
    <property type="evidence" value="ECO:0007669"/>
    <property type="project" value="UniProtKB-KW"/>
</dbReference>
<dbReference type="Gene3D" id="3.40.50.740">
    <property type="match status" value="1"/>
</dbReference>
<keyword evidence="9" id="KW-0411">Iron-sulfur</keyword>
<organism evidence="12 13">
    <name type="scientific">Cohaesibacter celericrescens</name>
    <dbReference type="NCBI Taxonomy" id="2067669"/>
    <lineage>
        <taxon>Bacteria</taxon>
        <taxon>Pseudomonadati</taxon>
        <taxon>Pseudomonadota</taxon>
        <taxon>Alphaproteobacteria</taxon>
        <taxon>Hyphomicrobiales</taxon>
        <taxon>Cohaesibacteraceae</taxon>
    </lineage>
</organism>
<dbReference type="PROSITE" id="PS00551">
    <property type="entry name" value="MOLYBDOPTERIN_PROK_1"/>
    <property type="match status" value="1"/>
</dbReference>
<keyword evidence="6" id="KW-0479">Metal-binding</keyword>
<dbReference type="Gene3D" id="2.20.25.90">
    <property type="entry name" value="ADC-like domains"/>
    <property type="match status" value="1"/>
</dbReference>
<dbReference type="EMBL" id="PKUQ01000001">
    <property type="protein sequence ID" value="PLW79184.1"/>
    <property type="molecule type" value="Genomic_DNA"/>
</dbReference>
<dbReference type="Pfam" id="PF04324">
    <property type="entry name" value="Fer2_BFD"/>
    <property type="match status" value="1"/>
</dbReference>
<evidence type="ECO:0000313" key="13">
    <source>
        <dbReference type="Proteomes" id="UP000234881"/>
    </source>
</evidence>
<keyword evidence="8" id="KW-0408">Iron</keyword>
<dbReference type="CDD" id="cd02754">
    <property type="entry name" value="MopB_Nitrate-R-NapA-like"/>
    <property type="match status" value="1"/>
</dbReference>
<dbReference type="GO" id="GO:0051539">
    <property type="term" value="F:4 iron, 4 sulfur cluster binding"/>
    <property type="evidence" value="ECO:0007669"/>
    <property type="project" value="UniProtKB-KW"/>
</dbReference>
<evidence type="ECO:0000256" key="6">
    <source>
        <dbReference type="ARBA" id="ARBA00022723"/>
    </source>
</evidence>
<evidence type="ECO:0000256" key="3">
    <source>
        <dbReference type="ARBA" id="ARBA00008747"/>
    </source>
</evidence>
<evidence type="ECO:0000259" key="11">
    <source>
        <dbReference type="PROSITE" id="PS51669"/>
    </source>
</evidence>
<dbReference type="InterPro" id="IPR007419">
    <property type="entry name" value="BFD-like_2Fe2S-bd_dom"/>
</dbReference>
<evidence type="ECO:0000256" key="9">
    <source>
        <dbReference type="ARBA" id="ARBA00023014"/>
    </source>
</evidence>
<dbReference type="PANTHER" id="PTHR43105:SF9">
    <property type="entry name" value="NADPH-FE(3+) OXIDOREDUCTASE SUBUNIT ALPHA"/>
    <property type="match status" value="1"/>
</dbReference>
<dbReference type="Pfam" id="PF04879">
    <property type="entry name" value="Molybdop_Fe4S4"/>
    <property type="match status" value="1"/>
</dbReference>
<dbReference type="SUPFAM" id="SSF53706">
    <property type="entry name" value="Formate dehydrogenase/DMSO reductase, domains 1-3"/>
    <property type="match status" value="1"/>
</dbReference>
<evidence type="ECO:0000256" key="4">
    <source>
        <dbReference type="ARBA" id="ARBA00022485"/>
    </source>
</evidence>
<dbReference type="SUPFAM" id="SSF50692">
    <property type="entry name" value="ADC-like"/>
    <property type="match status" value="1"/>
</dbReference>
<evidence type="ECO:0000256" key="5">
    <source>
        <dbReference type="ARBA" id="ARBA00022505"/>
    </source>
</evidence>
<comment type="similarity">
    <text evidence="3">Belongs to the prokaryotic molybdopterin-containing oxidoreductase family. NasA/NapA/NarB subfamily.</text>
</comment>
<dbReference type="InterPro" id="IPR009010">
    <property type="entry name" value="Asp_de-COase-like_dom_sf"/>
</dbReference>
<dbReference type="InterPro" id="IPR050123">
    <property type="entry name" value="Prok_molybdopt-oxidoreductase"/>
</dbReference>
<comment type="cofactor">
    <cofactor evidence="2">
        <name>[4Fe-4S] cluster</name>
        <dbReference type="ChEBI" id="CHEBI:49883"/>
    </cofactor>
</comment>
<comment type="cofactor">
    <cofactor evidence="1">
        <name>Mo-bis(molybdopterin guanine dinucleotide)</name>
        <dbReference type="ChEBI" id="CHEBI:60539"/>
    </cofactor>
</comment>
<keyword evidence="7" id="KW-0560">Oxidoreductase</keyword>
<dbReference type="SMART" id="SM00926">
    <property type="entry name" value="Molybdop_Fe4S4"/>
    <property type="match status" value="1"/>
</dbReference>
<evidence type="ECO:0000256" key="8">
    <source>
        <dbReference type="ARBA" id="ARBA00023004"/>
    </source>
</evidence>
<proteinExistence type="inferred from homology"/>
<keyword evidence="5" id="KW-0500">Molybdenum</keyword>
<dbReference type="OrthoDB" id="9816402at2"/>
<evidence type="ECO:0000256" key="7">
    <source>
        <dbReference type="ARBA" id="ARBA00023002"/>
    </source>
</evidence>
<dbReference type="Proteomes" id="UP000234881">
    <property type="component" value="Unassembled WGS sequence"/>
</dbReference>
<protein>
    <submittedName>
        <fullName evidence="12">Nitrate reductase</fullName>
    </submittedName>
</protein>
<name>A0A2N5XXE4_9HYPH</name>
<accession>A0A2N5XXE4</accession>
<dbReference type="GO" id="GO:1990204">
    <property type="term" value="C:oxidoreductase complex"/>
    <property type="evidence" value="ECO:0007669"/>
    <property type="project" value="UniProtKB-ARBA"/>
</dbReference>
<evidence type="ECO:0000256" key="1">
    <source>
        <dbReference type="ARBA" id="ARBA00001942"/>
    </source>
</evidence>
<dbReference type="InterPro" id="IPR027467">
    <property type="entry name" value="MopterinOxRdtase_cofactor_BS"/>
</dbReference>
<dbReference type="GO" id="GO:0043546">
    <property type="term" value="F:molybdopterin cofactor binding"/>
    <property type="evidence" value="ECO:0007669"/>
    <property type="project" value="InterPro"/>
</dbReference>
<dbReference type="PROSITE" id="PS51669">
    <property type="entry name" value="4FE4S_MOW_BIS_MGD"/>
    <property type="match status" value="1"/>
</dbReference>
<dbReference type="GO" id="GO:0016020">
    <property type="term" value="C:membrane"/>
    <property type="evidence" value="ECO:0007669"/>
    <property type="project" value="TreeGrafter"/>
</dbReference>
<dbReference type="InterPro" id="IPR006657">
    <property type="entry name" value="MoPterin_dinucl-bd_dom"/>
</dbReference>
<evidence type="ECO:0000256" key="10">
    <source>
        <dbReference type="ARBA" id="ARBA00023063"/>
    </source>
</evidence>
<dbReference type="Gene3D" id="3.40.228.10">
    <property type="entry name" value="Dimethylsulfoxide Reductase, domain 2"/>
    <property type="match status" value="1"/>
</dbReference>
<dbReference type="InterPro" id="IPR041854">
    <property type="entry name" value="BFD-like_2Fe2S-bd_dom_sf"/>
</dbReference>